<gene>
    <name evidence="2" type="ORF">K1X11_021925</name>
</gene>
<protein>
    <submittedName>
        <fullName evidence="2">Uncharacterized protein</fullName>
    </submittedName>
</protein>
<keyword evidence="1" id="KW-0472">Membrane</keyword>
<dbReference type="EMBL" id="CP139781">
    <property type="protein sequence ID" value="WRQ87482.1"/>
    <property type="molecule type" value="Genomic_DNA"/>
</dbReference>
<reference evidence="2 3" key="1">
    <citation type="submission" date="2021-08" db="EMBL/GenBank/DDBJ databases">
        <authorList>
            <person name="Zhang D."/>
            <person name="Zhang A."/>
            <person name="Wang L."/>
        </authorList>
    </citation>
    <scope>NUCLEOTIDE SEQUENCE [LARGE SCALE GENOMIC DNA]</scope>
    <source>
        <strain evidence="2 3">WL0086</strain>
    </source>
</reference>
<reference evidence="2 3" key="2">
    <citation type="submission" date="2023-12" db="EMBL/GenBank/DDBJ databases">
        <title>Description of an unclassified Opitutus bacterium of Verrucomicrobiota.</title>
        <authorList>
            <person name="Zhang D.-F."/>
        </authorList>
    </citation>
    <scope>NUCLEOTIDE SEQUENCE [LARGE SCALE GENOMIC DNA]</scope>
    <source>
        <strain evidence="2 3">WL0086</strain>
    </source>
</reference>
<keyword evidence="1" id="KW-0812">Transmembrane</keyword>
<dbReference type="RefSeq" id="WP_221030354.1">
    <property type="nucleotide sequence ID" value="NZ_CP139781.1"/>
</dbReference>
<evidence type="ECO:0000313" key="3">
    <source>
        <dbReference type="Proteomes" id="UP000738431"/>
    </source>
</evidence>
<feature type="transmembrane region" description="Helical" evidence="1">
    <location>
        <begin position="42"/>
        <end position="59"/>
    </location>
</feature>
<sequence length="65" mass="7004">MPPPTGDPGRQLILLKFAVGFLVLFALLILMLPGIIPKPLRILIAFTDLAAAAALWLLGRQKIKG</sequence>
<dbReference type="Proteomes" id="UP000738431">
    <property type="component" value="Chromosome"/>
</dbReference>
<proteinExistence type="predicted"/>
<name>A0ABZ1C7T8_9BACT</name>
<feature type="transmembrane region" description="Helical" evidence="1">
    <location>
        <begin position="12"/>
        <end position="36"/>
    </location>
</feature>
<accession>A0ABZ1C7T8</accession>
<organism evidence="2 3">
    <name type="scientific">Actomonas aquatica</name>
    <dbReference type="NCBI Taxonomy" id="2866162"/>
    <lineage>
        <taxon>Bacteria</taxon>
        <taxon>Pseudomonadati</taxon>
        <taxon>Verrucomicrobiota</taxon>
        <taxon>Opitutia</taxon>
        <taxon>Opitutales</taxon>
        <taxon>Opitutaceae</taxon>
        <taxon>Actomonas</taxon>
    </lineage>
</organism>
<evidence type="ECO:0000256" key="1">
    <source>
        <dbReference type="SAM" id="Phobius"/>
    </source>
</evidence>
<keyword evidence="1" id="KW-1133">Transmembrane helix</keyword>
<evidence type="ECO:0000313" key="2">
    <source>
        <dbReference type="EMBL" id="WRQ87482.1"/>
    </source>
</evidence>
<keyword evidence="3" id="KW-1185">Reference proteome</keyword>